<sequence length="152" mass="15694">MPWKTVRAAQSSGRLCVFGRVILGDVGARGLEASWLLVWLQEVPVSARLNIPELIPALSSLQGLQPSRVGSLLHGASCCTQPSALPISSRDNQKPATSQVDGVAHGKAAPLPETAGAVEGPAKPVALSELGAWGADLSLVLKILGRCLECAG</sequence>
<dbReference type="EMBL" id="GDKF01009820">
    <property type="protein sequence ID" value="JAT68802.1"/>
    <property type="molecule type" value="Transcribed_RNA"/>
</dbReference>
<evidence type="ECO:0000256" key="1">
    <source>
        <dbReference type="SAM" id="MobiDB-lite"/>
    </source>
</evidence>
<reference evidence="2" key="1">
    <citation type="submission" date="2015-08" db="EMBL/GenBank/DDBJ databases">
        <authorList>
            <person name="Babu N.S."/>
            <person name="Beckwith C.J."/>
            <person name="Beseler K.G."/>
            <person name="Brison A."/>
            <person name="Carone J.V."/>
            <person name="Caskin T.P."/>
            <person name="Diamond M."/>
            <person name="Durham M.E."/>
            <person name="Foxe J.M."/>
            <person name="Go M."/>
            <person name="Henderson B.A."/>
            <person name="Jones I.B."/>
            <person name="McGettigan J.A."/>
            <person name="Micheletti S.J."/>
            <person name="Nasrallah M.E."/>
            <person name="Ortiz D."/>
            <person name="Piller C.R."/>
            <person name="Privatt S.R."/>
            <person name="Schneider S.L."/>
            <person name="Sharp S."/>
            <person name="Smith T.C."/>
            <person name="Stanton J.D."/>
            <person name="Ullery H.E."/>
            <person name="Wilson R.J."/>
            <person name="Serrano M.G."/>
            <person name="Buck G."/>
            <person name="Lee V."/>
            <person name="Wang Y."/>
            <person name="Carvalho R."/>
            <person name="Voegtly L."/>
            <person name="Shi R."/>
            <person name="Duckworth R."/>
            <person name="Johnson A."/>
            <person name="Loviza R."/>
            <person name="Walstead R."/>
            <person name="Shah Z."/>
            <person name="Kiflezghi M."/>
            <person name="Wade K."/>
            <person name="Ball S.L."/>
            <person name="Bradley K.W."/>
            <person name="Asai D.J."/>
            <person name="Bowman C.A."/>
            <person name="Russell D.A."/>
            <person name="Pope W.H."/>
            <person name="Jacobs-Sera D."/>
            <person name="Hendrix R.W."/>
            <person name="Hatfull G.F."/>
        </authorList>
    </citation>
    <scope>NUCLEOTIDE SEQUENCE</scope>
</reference>
<feature type="region of interest" description="Disordered" evidence="1">
    <location>
        <begin position="84"/>
        <end position="103"/>
    </location>
</feature>
<proteinExistence type="predicted"/>
<feature type="non-terminal residue" evidence="2">
    <location>
        <position position="152"/>
    </location>
</feature>
<gene>
    <name evidence="2" type="ORF">g.99945</name>
</gene>
<accession>A0A1D1ZP70</accession>
<protein>
    <submittedName>
        <fullName evidence="2">Uncharacterized protein</fullName>
    </submittedName>
</protein>
<dbReference type="AlphaFoldDB" id="A0A1D1ZP70"/>
<organism evidence="2">
    <name type="scientific">Auxenochlorella protothecoides</name>
    <name type="common">Green microalga</name>
    <name type="synonym">Chlorella protothecoides</name>
    <dbReference type="NCBI Taxonomy" id="3075"/>
    <lineage>
        <taxon>Eukaryota</taxon>
        <taxon>Viridiplantae</taxon>
        <taxon>Chlorophyta</taxon>
        <taxon>core chlorophytes</taxon>
        <taxon>Trebouxiophyceae</taxon>
        <taxon>Chlorellales</taxon>
        <taxon>Chlorellaceae</taxon>
        <taxon>Auxenochlorella</taxon>
    </lineage>
</organism>
<evidence type="ECO:0000313" key="2">
    <source>
        <dbReference type="EMBL" id="JAT68802.1"/>
    </source>
</evidence>
<name>A0A1D1ZP70_AUXPR</name>